<evidence type="ECO:0000256" key="4">
    <source>
        <dbReference type="ARBA" id="ARBA00023136"/>
    </source>
</evidence>
<dbReference type="Proteomes" id="UP000789719">
    <property type="component" value="Unassembled WGS sequence"/>
</dbReference>
<dbReference type="EMBL" id="CAKKNT010000002">
    <property type="protein sequence ID" value="CAH0417844.1"/>
    <property type="molecule type" value="Genomic_DNA"/>
</dbReference>
<sequence>MAVVDDLKKYKDLLDSGVLTQEEFDVKKAELLKQSDNNVLNNYVQDVTANSNPTGVRSNKSKIVAGLLGIFLGSLGIHNFYLGKTARGLTQLILTIFGWLTAIFIIGYLIIVIVDIWVFIEGILILISNRGSKWHLDGFGNELND</sequence>
<evidence type="ECO:0000256" key="2">
    <source>
        <dbReference type="ARBA" id="ARBA00022692"/>
    </source>
</evidence>
<evidence type="ECO:0000313" key="8">
    <source>
        <dbReference type="EMBL" id="CAH0417844.1"/>
    </source>
</evidence>
<dbReference type="RefSeq" id="WP_230097968.1">
    <property type="nucleotide sequence ID" value="NZ_CAKKNT010000002.1"/>
</dbReference>
<dbReference type="Pfam" id="PF09851">
    <property type="entry name" value="SHOCT"/>
    <property type="match status" value="1"/>
</dbReference>
<feature type="domain" description="SHOCT" evidence="7">
    <location>
        <begin position="6"/>
        <end position="32"/>
    </location>
</feature>
<keyword evidence="9" id="KW-1185">Reference proteome</keyword>
<evidence type="ECO:0008006" key="10">
    <source>
        <dbReference type="Google" id="ProtNLM"/>
    </source>
</evidence>
<proteinExistence type="predicted"/>
<feature type="domain" description="TM2" evidence="6">
    <location>
        <begin position="59"/>
        <end position="108"/>
    </location>
</feature>
<feature type="transmembrane region" description="Helical" evidence="5">
    <location>
        <begin position="93"/>
        <end position="120"/>
    </location>
</feature>
<organism evidence="8 9">
    <name type="scientific">Periweissella ghanensis</name>
    <dbReference type="NCBI Taxonomy" id="467997"/>
    <lineage>
        <taxon>Bacteria</taxon>
        <taxon>Bacillati</taxon>
        <taxon>Bacillota</taxon>
        <taxon>Bacilli</taxon>
        <taxon>Lactobacillales</taxon>
        <taxon>Lactobacillaceae</taxon>
        <taxon>Periweissella</taxon>
    </lineage>
</organism>
<comment type="caution">
    <text evidence="8">The sequence shown here is derived from an EMBL/GenBank/DDBJ whole genome shotgun (WGS) entry which is preliminary data.</text>
</comment>
<gene>
    <name evidence="8" type="ORF">WGH24286_00260</name>
</gene>
<accession>A0ABM8Z924</accession>
<reference evidence="8 9" key="1">
    <citation type="submission" date="2021-11" db="EMBL/GenBank/DDBJ databases">
        <authorList>
            <person name="Depoorter E."/>
        </authorList>
    </citation>
    <scope>NUCLEOTIDE SEQUENCE [LARGE SCALE GENOMIC DNA]</scope>
    <source>
        <strain evidence="8 9">LMG 24286</strain>
    </source>
</reference>
<evidence type="ECO:0000256" key="1">
    <source>
        <dbReference type="ARBA" id="ARBA00004141"/>
    </source>
</evidence>
<keyword evidence="3 5" id="KW-1133">Transmembrane helix</keyword>
<evidence type="ECO:0000259" key="6">
    <source>
        <dbReference type="Pfam" id="PF05154"/>
    </source>
</evidence>
<evidence type="ECO:0000313" key="9">
    <source>
        <dbReference type="Proteomes" id="UP000789719"/>
    </source>
</evidence>
<keyword evidence="2 5" id="KW-0812">Transmembrane</keyword>
<comment type="subcellular location">
    <subcellularLocation>
        <location evidence="1">Membrane</location>
        <topology evidence="1">Multi-pass membrane protein</topology>
    </subcellularLocation>
</comment>
<dbReference type="InterPro" id="IPR018649">
    <property type="entry name" value="SHOCT"/>
</dbReference>
<evidence type="ECO:0000259" key="7">
    <source>
        <dbReference type="Pfam" id="PF09851"/>
    </source>
</evidence>
<dbReference type="Pfam" id="PF05154">
    <property type="entry name" value="TM2"/>
    <property type="match status" value="1"/>
</dbReference>
<name>A0ABM8Z924_9LACO</name>
<protein>
    <recommendedName>
        <fullName evidence="10">TM2 domain-containing protein</fullName>
    </recommendedName>
</protein>
<evidence type="ECO:0000256" key="3">
    <source>
        <dbReference type="ARBA" id="ARBA00022989"/>
    </source>
</evidence>
<feature type="transmembrane region" description="Helical" evidence="5">
    <location>
        <begin position="63"/>
        <end position="81"/>
    </location>
</feature>
<evidence type="ECO:0000256" key="5">
    <source>
        <dbReference type="SAM" id="Phobius"/>
    </source>
</evidence>
<dbReference type="InterPro" id="IPR007829">
    <property type="entry name" value="TM2"/>
</dbReference>
<keyword evidence="4 5" id="KW-0472">Membrane</keyword>